<sequence length="139" mass="15898">MTTQQVTIELPEPVFRQLVRIAAATQQSVEVLAAQRVVSNLPPSVENAPLEIQPELLKMQNLSIEKLLGIANTLVEPTQHQRHLELLEKNKESLLAPEEQEELTNLRLTADFLMLRKAYAWSILRWRGHRLPPLKELPV</sequence>
<reference evidence="1" key="1">
    <citation type="submission" date="2022-06" db="EMBL/GenBank/DDBJ databases">
        <title>New cyanobacteria of genus Symplocastrum in benthos of Lake Baikal.</title>
        <authorList>
            <person name="Sorokovikova E."/>
            <person name="Tikhonova I."/>
            <person name="Krasnopeev A."/>
            <person name="Evseev P."/>
            <person name="Gladkikh A."/>
            <person name="Belykh O."/>
        </authorList>
    </citation>
    <scope>NUCLEOTIDE SEQUENCE</scope>
    <source>
        <strain evidence="1">BBK-W-15</strain>
    </source>
</reference>
<gene>
    <name evidence="1" type="ORF">NJ959_12280</name>
</gene>
<proteinExistence type="predicted"/>
<evidence type="ECO:0000313" key="2">
    <source>
        <dbReference type="Proteomes" id="UP001204953"/>
    </source>
</evidence>
<accession>A0AAE3GRZ0</accession>
<dbReference type="EMBL" id="JAMZMM010000101">
    <property type="protein sequence ID" value="MCP2729234.1"/>
    <property type="molecule type" value="Genomic_DNA"/>
</dbReference>
<protein>
    <submittedName>
        <fullName evidence="1">Uncharacterized protein</fullName>
    </submittedName>
</protein>
<comment type="caution">
    <text evidence="1">The sequence shown here is derived from an EMBL/GenBank/DDBJ whole genome shotgun (WGS) entry which is preliminary data.</text>
</comment>
<evidence type="ECO:0000313" key="1">
    <source>
        <dbReference type="EMBL" id="MCP2729234.1"/>
    </source>
</evidence>
<keyword evidence="2" id="KW-1185">Reference proteome</keyword>
<dbReference type="AlphaFoldDB" id="A0AAE3GRZ0"/>
<organism evidence="1 2">
    <name type="scientific">Limnofasciculus baicalensis BBK-W-15</name>
    <dbReference type="NCBI Taxonomy" id="2699891"/>
    <lineage>
        <taxon>Bacteria</taxon>
        <taxon>Bacillati</taxon>
        <taxon>Cyanobacteriota</taxon>
        <taxon>Cyanophyceae</taxon>
        <taxon>Coleofasciculales</taxon>
        <taxon>Coleofasciculaceae</taxon>
        <taxon>Limnofasciculus</taxon>
        <taxon>Limnofasciculus baicalensis</taxon>
    </lineage>
</organism>
<dbReference type="Proteomes" id="UP001204953">
    <property type="component" value="Unassembled WGS sequence"/>
</dbReference>
<name>A0AAE3GRZ0_9CYAN</name>